<dbReference type="AlphaFoldDB" id="A0A084WLQ5"/>
<dbReference type="VEuPathDB" id="VectorBase:ASIC019338"/>
<evidence type="ECO:0000313" key="2">
    <source>
        <dbReference type="EnsemblMetazoa" id="ASIC019338-PA"/>
    </source>
</evidence>
<dbReference type="EnsemblMetazoa" id="ASIC019338-RA">
    <property type="protein sequence ID" value="ASIC019338-PA"/>
    <property type="gene ID" value="ASIC019338"/>
</dbReference>
<reference evidence="2" key="2">
    <citation type="submission" date="2020-05" db="UniProtKB">
        <authorList>
            <consortium name="EnsemblMetazoa"/>
        </authorList>
    </citation>
    <scope>IDENTIFICATION</scope>
</reference>
<gene>
    <name evidence="1" type="ORF">ZHAS_00019338</name>
</gene>
<reference evidence="1 3" key="1">
    <citation type="journal article" date="2014" name="BMC Genomics">
        <title>Genome sequence of Anopheles sinensis provides insight into genetics basis of mosquito competence for malaria parasites.</title>
        <authorList>
            <person name="Zhou D."/>
            <person name="Zhang D."/>
            <person name="Ding G."/>
            <person name="Shi L."/>
            <person name="Hou Q."/>
            <person name="Ye Y."/>
            <person name="Xu Y."/>
            <person name="Zhou H."/>
            <person name="Xiong C."/>
            <person name="Li S."/>
            <person name="Yu J."/>
            <person name="Hong S."/>
            <person name="Yu X."/>
            <person name="Zou P."/>
            <person name="Chen C."/>
            <person name="Chang X."/>
            <person name="Wang W."/>
            <person name="Lv Y."/>
            <person name="Sun Y."/>
            <person name="Ma L."/>
            <person name="Shen B."/>
            <person name="Zhu C."/>
        </authorList>
    </citation>
    <scope>NUCLEOTIDE SEQUENCE [LARGE SCALE GENOMIC DNA]</scope>
</reference>
<organism evidence="1">
    <name type="scientific">Anopheles sinensis</name>
    <name type="common">Mosquito</name>
    <dbReference type="NCBI Taxonomy" id="74873"/>
    <lineage>
        <taxon>Eukaryota</taxon>
        <taxon>Metazoa</taxon>
        <taxon>Ecdysozoa</taxon>
        <taxon>Arthropoda</taxon>
        <taxon>Hexapoda</taxon>
        <taxon>Insecta</taxon>
        <taxon>Pterygota</taxon>
        <taxon>Neoptera</taxon>
        <taxon>Endopterygota</taxon>
        <taxon>Diptera</taxon>
        <taxon>Nematocera</taxon>
        <taxon>Culicoidea</taxon>
        <taxon>Culicidae</taxon>
        <taxon>Anophelinae</taxon>
        <taxon>Anopheles</taxon>
    </lineage>
</organism>
<dbReference type="EMBL" id="KE525351">
    <property type="protein sequence ID" value="KFB51149.1"/>
    <property type="molecule type" value="Genomic_DNA"/>
</dbReference>
<keyword evidence="3" id="KW-1185">Reference proteome</keyword>
<accession>A0A084WLQ5</accession>
<name>A0A084WLQ5_ANOSI</name>
<evidence type="ECO:0000313" key="3">
    <source>
        <dbReference type="Proteomes" id="UP000030765"/>
    </source>
</evidence>
<dbReference type="Proteomes" id="UP000030765">
    <property type="component" value="Unassembled WGS sequence"/>
</dbReference>
<proteinExistence type="predicted"/>
<sequence length="150" mass="15730">MIARKKAAYGAVSSCASIHQRTPAVPRTCANGIAGGSGKYDSTGASVRAGNGCSCSSTSTRTHRGRSRHYRCDYDEAFSPAYGGVPVASAVLLLENACPRSTSSTTGCYPFDLFQRGCPAQKLSHAIPCYAGSTALRGKLTFPLATEWLV</sequence>
<dbReference type="EMBL" id="ATLV01024268">
    <property type="status" value="NOT_ANNOTATED_CDS"/>
    <property type="molecule type" value="Genomic_DNA"/>
</dbReference>
<evidence type="ECO:0000313" key="1">
    <source>
        <dbReference type="EMBL" id="KFB51149.1"/>
    </source>
</evidence>
<protein>
    <submittedName>
        <fullName evidence="1 2">Uncharacterized protein</fullName>
    </submittedName>
</protein>